<evidence type="ECO:0000259" key="8">
    <source>
        <dbReference type="Pfam" id="PF00361"/>
    </source>
</evidence>
<dbReference type="InterPro" id="IPR052175">
    <property type="entry name" value="ComplexI-like_HydComp"/>
</dbReference>
<feature type="transmembrane region" description="Helical" evidence="7">
    <location>
        <begin position="161"/>
        <end position="183"/>
    </location>
</feature>
<evidence type="ECO:0000256" key="1">
    <source>
        <dbReference type="ARBA" id="ARBA00004651"/>
    </source>
</evidence>
<feature type="transmembrane region" description="Helical" evidence="7">
    <location>
        <begin position="382"/>
        <end position="400"/>
    </location>
</feature>
<feature type="transmembrane region" description="Helical" evidence="7">
    <location>
        <begin position="420"/>
        <end position="440"/>
    </location>
</feature>
<organism evidence="9">
    <name type="scientific">hydrothermal vent metagenome</name>
    <dbReference type="NCBI Taxonomy" id="652676"/>
    <lineage>
        <taxon>unclassified sequences</taxon>
        <taxon>metagenomes</taxon>
        <taxon>ecological metagenomes</taxon>
    </lineage>
</organism>
<keyword evidence="5" id="KW-0560">Oxidoreductase</keyword>
<comment type="subcellular location">
    <subcellularLocation>
        <location evidence="1">Cell membrane</location>
        <topology evidence="1">Multi-pass membrane protein</topology>
    </subcellularLocation>
</comment>
<feature type="transmembrane region" description="Helical" evidence="7">
    <location>
        <begin position="324"/>
        <end position="346"/>
    </location>
</feature>
<feature type="transmembrane region" description="Helical" evidence="7">
    <location>
        <begin position="452"/>
        <end position="473"/>
    </location>
</feature>
<feature type="transmembrane region" description="Helical" evidence="7">
    <location>
        <begin position="6"/>
        <end position="22"/>
    </location>
</feature>
<feature type="transmembrane region" description="Helical" evidence="7">
    <location>
        <begin position="244"/>
        <end position="263"/>
    </location>
</feature>
<keyword evidence="3 7" id="KW-0812">Transmembrane</keyword>
<name>A0A3B1A722_9ZZZZ</name>
<dbReference type="GO" id="GO:0008137">
    <property type="term" value="F:NADH dehydrogenase (ubiquinone) activity"/>
    <property type="evidence" value="ECO:0007669"/>
    <property type="project" value="InterPro"/>
</dbReference>
<dbReference type="GO" id="GO:0005886">
    <property type="term" value="C:plasma membrane"/>
    <property type="evidence" value="ECO:0007669"/>
    <property type="project" value="UniProtKB-SubCell"/>
</dbReference>
<evidence type="ECO:0000256" key="5">
    <source>
        <dbReference type="ARBA" id="ARBA00023002"/>
    </source>
</evidence>
<feature type="transmembrane region" description="Helical" evidence="7">
    <location>
        <begin position="107"/>
        <end position="124"/>
    </location>
</feature>
<dbReference type="PRINTS" id="PR01437">
    <property type="entry name" value="NUOXDRDTASE4"/>
</dbReference>
<dbReference type="GO" id="GO:0042773">
    <property type="term" value="P:ATP synthesis coupled electron transport"/>
    <property type="evidence" value="ECO:0007669"/>
    <property type="project" value="InterPro"/>
</dbReference>
<feature type="transmembrane region" description="Helical" evidence="7">
    <location>
        <begin position="29"/>
        <end position="48"/>
    </location>
</feature>
<dbReference type="EMBL" id="UOFS01000024">
    <property type="protein sequence ID" value="VAW95883.1"/>
    <property type="molecule type" value="Genomic_DNA"/>
</dbReference>
<evidence type="ECO:0000313" key="9">
    <source>
        <dbReference type="EMBL" id="VAW95883.1"/>
    </source>
</evidence>
<keyword evidence="6 7" id="KW-0472">Membrane</keyword>
<dbReference type="NCBIfam" id="NF005043">
    <property type="entry name" value="PRK06458.1-3"/>
    <property type="match status" value="1"/>
</dbReference>
<evidence type="ECO:0000256" key="6">
    <source>
        <dbReference type="ARBA" id="ARBA00023136"/>
    </source>
</evidence>
<dbReference type="PANTHER" id="PTHR42682">
    <property type="entry name" value="HYDROGENASE-4 COMPONENT F"/>
    <property type="match status" value="1"/>
</dbReference>
<feature type="transmembrane region" description="Helical" evidence="7">
    <location>
        <begin position="68"/>
        <end position="86"/>
    </location>
</feature>
<feature type="transmembrane region" description="Helical" evidence="7">
    <location>
        <begin position="283"/>
        <end position="304"/>
    </location>
</feature>
<feature type="transmembrane region" description="Helical" evidence="7">
    <location>
        <begin position="203"/>
        <end position="223"/>
    </location>
</feature>
<proteinExistence type="predicted"/>
<keyword evidence="2" id="KW-1003">Cell membrane</keyword>
<feature type="domain" description="NADH:quinone oxidoreductase/Mrp antiporter transmembrane" evidence="8">
    <location>
        <begin position="126"/>
        <end position="424"/>
    </location>
</feature>
<protein>
    <submittedName>
        <fullName evidence="9">Hydrogenase-4 component F</fullName>
    </submittedName>
</protein>
<evidence type="ECO:0000256" key="2">
    <source>
        <dbReference type="ARBA" id="ARBA00022475"/>
    </source>
</evidence>
<dbReference type="InterPro" id="IPR003918">
    <property type="entry name" value="NADH_UbQ_OxRdtase"/>
</dbReference>
<dbReference type="PANTHER" id="PTHR42682:SF5">
    <property type="entry name" value="HYDROGENASE-4 COMPONENT F"/>
    <property type="match status" value="1"/>
</dbReference>
<evidence type="ECO:0000256" key="7">
    <source>
        <dbReference type="SAM" id="Phobius"/>
    </source>
</evidence>
<sequence length="497" mass="54204">MIALNITLITPLFSAIILAIIARQRLCSWFNIVASTGTFIASVFMAYTVLTTGKTIGGQQGQFYIDEFNVYLIVLTALVGLTTSIFSRPYMIHEEQLGKVSQNRMRLYHASYQGFIFTMLLALSTNNLGILWVALEGATLATVMLVSLYRTPEAIEAAWKYFIICGVGIAQALFGTVLIYFAAANAIPNPDHALLWSELQSHAGQLEPVVMVIAFVFILVGYGTKIGLVPMHTWLPDAHSEGPTPMSAVLSGLLLNVALYALVRVKMLTDGTLEVSAAGHNPHLAGYLMMGFGIVSFSVAALFLHRQRDIKRLFSYSSIEHMGLMTFAFGLGGPLATFGALLHMTVHSLTKSAIFVTVGHACQIACTQKIENIRGLIRTQPAVGWGLLIGTAAIAGFPPFGVFTSEFLLLTATMETRPWLTLPLLFGLTIAFAGLFRHLHPMVYGEAPENQLAVKINMWPVIIHLSIVLWLGLSIPDFLSNWFNKATILISGQGVLP</sequence>
<dbReference type="GO" id="GO:0016491">
    <property type="term" value="F:oxidoreductase activity"/>
    <property type="evidence" value="ECO:0007669"/>
    <property type="project" value="UniProtKB-KW"/>
</dbReference>
<keyword evidence="4 7" id="KW-1133">Transmembrane helix</keyword>
<evidence type="ECO:0000256" key="4">
    <source>
        <dbReference type="ARBA" id="ARBA00022989"/>
    </source>
</evidence>
<evidence type="ECO:0000256" key="3">
    <source>
        <dbReference type="ARBA" id="ARBA00022692"/>
    </source>
</evidence>
<dbReference type="Pfam" id="PF00361">
    <property type="entry name" value="Proton_antipo_M"/>
    <property type="match status" value="1"/>
</dbReference>
<gene>
    <name evidence="9" type="ORF">MNBD_GAMMA22-1891</name>
</gene>
<dbReference type="AlphaFoldDB" id="A0A3B1A722"/>
<accession>A0A3B1A722</accession>
<dbReference type="NCBIfam" id="NF005045">
    <property type="entry name" value="PRK06458.1-5"/>
    <property type="match status" value="1"/>
</dbReference>
<reference evidence="9" key="1">
    <citation type="submission" date="2018-06" db="EMBL/GenBank/DDBJ databases">
        <authorList>
            <person name="Zhirakovskaya E."/>
        </authorList>
    </citation>
    <scope>NUCLEOTIDE SEQUENCE</scope>
</reference>
<dbReference type="InterPro" id="IPR001750">
    <property type="entry name" value="ND/Mrp_TM"/>
</dbReference>